<reference evidence="2" key="1">
    <citation type="journal article" date="2012" name="MBio">
        <title>Comparative genome analysis of Trichophyton rubrum and related dermatophytes reveals candidate genes involved in infection.</title>
        <authorList>
            <person name="Martinez D.A."/>
            <person name="Oliver B.G."/>
            <person name="Graeser Y."/>
            <person name="Goldberg J.M."/>
            <person name="Li W."/>
            <person name="Martinez-Rossi N.M."/>
            <person name="Monod M."/>
            <person name="Shelest E."/>
            <person name="Barton R.C."/>
            <person name="Birch E."/>
            <person name="Brakhage A.A."/>
            <person name="Chen Z."/>
            <person name="Gurr S.J."/>
            <person name="Heiman D."/>
            <person name="Heitman J."/>
            <person name="Kosti I."/>
            <person name="Rossi A."/>
            <person name="Saif S."/>
            <person name="Samalova M."/>
            <person name="Saunders C.W."/>
            <person name="Shea T."/>
            <person name="Summerbell R.C."/>
            <person name="Xu J."/>
            <person name="Young S."/>
            <person name="Zeng Q."/>
            <person name="Birren B.W."/>
            <person name="Cuomo C.A."/>
            <person name="White T.C."/>
        </authorList>
    </citation>
    <scope>NUCLEOTIDE SEQUENCE [LARGE SCALE GENOMIC DNA]</scope>
    <source>
        <strain evidence="2">ATCC MYA-4605 / CBS 113480</strain>
    </source>
</reference>
<sequence>MVHSTLAARLEEMANETTMVWNRSPNPPYPLGDLPQAVSSVTISERANSNTPNASGINTNSTMGSGFASVSPANSWAPEANNTAAGTPTPISMEAFQSLYPHLNRRGVGTWVCPHAEKCTKGGVRDGVLVVFERNSSFKAHLQKHEKAFKCSIPGCKNTTGFARIDQLKRHKIEVHHMKPEDVEHAK</sequence>
<evidence type="ECO:0008006" key="3">
    <source>
        <dbReference type="Google" id="ProtNLM"/>
    </source>
</evidence>
<keyword evidence="2" id="KW-1185">Reference proteome</keyword>
<evidence type="ECO:0000313" key="2">
    <source>
        <dbReference type="Proteomes" id="UP000002035"/>
    </source>
</evidence>
<dbReference type="VEuPathDB" id="FungiDB:MCYG_02734"/>
<protein>
    <recommendedName>
        <fullName evidence="3">C2H2-type domain-containing protein</fullName>
    </recommendedName>
</protein>
<dbReference type="GeneID" id="9223012"/>
<dbReference type="eggNOG" id="ENOG502SU5X">
    <property type="taxonomic scope" value="Eukaryota"/>
</dbReference>
<dbReference type="RefSeq" id="XP_002849800.1">
    <property type="nucleotide sequence ID" value="XM_002849754.1"/>
</dbReference>
<dbReference type="OrthoDB" id="4826573at2759"/>
<proteinExistence type="predicted"/>
<name>C5FGN0_ARTOC</name>
<accession>C5FGN0</accession>
<dbReference type="Proteomes" id="UP000002035">
    <property type="component" value="Unassembled WGS sequence"/>
</dbReference>
<organism evidence="1 2">
    <name type="scientific">Arthroderma otae (strain ATCC MYA-4605 / CBS 113480)</name>
    <name type="common">Microsporum canis</name>
    <dbReference type="NCBI Taxonomy" id="554155"/>
    <lineage>
        <taxon>Eukaryota</taxon>
        <taxon>Fungi</taxon>
        <taxon>Dikarya</taxon>
        <taxon>Ascomycota</taxon>
        <taxon>Pezizomycotina</taxon>
        <taxon>Eurotiomycetes</taxon>
        <taxon>Eurotiomycetidae</taxon>
        <taxon>Onygenales</taxon>
        <taxon>Arthrodermataceae</taxon>
        <taxon>Microsporum</taxon>
    </lineage>
</organism>
<dbReference type="Gene3D" id="3.30.160.60">
    <property type="entry name" value="Classic Zinc Finger"/>
    <property type="match status" value="1"/>
</dbReference>
<dbReference type="HOGENOM" id="CLU_1447329_0_0_1"/>
<gene>
    <name evidence="1" type="ORF">MCYG_02734</name>
</gene>
<dbReference type="AlphaFoldDB" id="C5FGN0"/>
<evidence type="ECO:0000313" key="1">
    <source>
        <dbReference type="EMBL" id="EEQ29915.1"/>
    </source>
</evidence>
<dbReference type="EMBL" id="DS995702">
    <property type="protein sequence ID" value="EEQ29915.1"/>
    <property type="molecule type" value="Genomic_DNA"/>
</dbReference>
<dbReference type="STRING" id="554155.C5FGN0"/>